<comment type="subcellular location">
    <subcellularLocation>
        <location evidence="5">Endoplasmic reticulum membrane</location>
        <topology evidence="5">Multi-pass membrane protein</topology>
    </subcellularLocation>
    <subcellularLocation>
        <location evidence="1">Membrane</location>
        <topology evidence="1">Multi-pass membrane protein</topology>
    </subcellularLocation>
</comment>
<dbReference type="Gene3D" id="1.20.120.1630">
    <property type="match status" value="1"/>
</dbReference>
<gene>
    <name evidence="6" type="ORF">M422DRAFT_266885</name>
</gene>
<keyword evidence="5" id="KW-0949">S-adenosyl-L-methionine</keyword>
<keyword evidence="7" id="KW-1185">Reference proteome</keyword>
<name>A0A0C9V1C4_SPHS4</name>
<comment type="similarity">
    <text evidence="5">Belongs to the class VI-like SAM-binding methyltransferase superfamily. Isoprenylcysteine carboxyl methyltransferase family.</text>
</comment>
<organism evidence="6 7">
    <name type="scientific">Sphaerobolus stellatus (strain SS14)</name>
    <dbReference type="NCBI Taxonomy" id="990650"/>
    <lineage>
        <taxon>Eukaryota</taxon>
        <taxon>Fungi</taxon>
        <taxon>Dikarya</taxon>
        <taxon>Basidiomycota</taxon>
        <taxon>Agaricomycotina</taxon>
        <taxon>Agaricomycetes</taxon>
        <taxon>Phallomycetidae</taxon>
        <taxon>Geastrales</taxon>
        <taxon>Sphaerobolaceae</taxon>
        <taxon>Sphaerobolus</taxon>
    </lineage>
</organism>
<dbReference type="Proteomes" id="UP000054279">
    <property type="component" value="Unassembled WGS sequence"/>
</dbReference>
<dbReference type="GO" id="GO:0005789">
    <property type="term" value="C:endoplasmic reticulum membrane"/>
    <property type="evidence" value="ECO:0007669"/>
    <property type="project" value="UniProtKB-SubCell"/>
</dbReference>
<comment type="caution">
    <text evidence="5">Lacks conserved residue(s) required for the propagation of feature annotation.</text>
</comment>
<feature type="transmembrane region" description="Helical" evidence="5">
    <location>
        <begin position="35"/>
        <end position="56"/>
    </location>
</feature>
<keyword evidence="5" id="KW-0256">Endoplasmic reticulum</keyword>
<dbReference type="OrthoDB" id="422086at2759"/>
<accession>A0A0C9V1C4</accession>
<evidence type="ECO:0000256" key="4">
    <source>
        <dbReference type="ARBA" id="ARBA00023136"/>
    </source>
</evidence>
<evidence type="ECO:0000256" key="2">
    <source>
        <dbReference type="ARBA" id="ARBA00022692"/>
    </source>
</evidence>
<evidence type="ECO:0000313" key="7">
    <source>
        <dbReference type="Proteomes" id="UP000054279"/>
    </source>
</evidence>
<dbReference type="GO" id="GO:0004671">
    <property type="term" value="F:protein C-terminal S-isoprenylcysteine carboxyl O-methyltransferase activity"/>
    <property type="evidence" value="ECO:0007669"/>
    <property type="project" value="UniProtKB-EC"/>
</dbReference>
<dbReference type="InterPro" id="IPR007269">
    <property type="entry name" value="ICMT_MeTrfase"/>
</dbReference>
<evidence type="ECO:0000256" key="5">
    <source>
        <dbReference type="RuleBase" id="RU362022"/>
    </source>
</evidence>
<dbReference type="GO" id="GO:0032259">
    <property type="term" value="P:methylation"/>
    <property type="evidence" value="ECO:0007669"/>
    <property type="project" value="UniProtKB-KW"/>
</dbReference>
<evidence type="ECO:0000256" key="3">
    <source>
        <dbReference type="ARBA" id="ARBA00022989"/>
    </source>
</evidence>
<dbReference type="EMBL" id="KN837243">
    <property type="protein sequence ID" value="KIJ31366.1"/>
    <property type="molecule type" value="Genomic_DNA"/>
</dbReference>
<keyword evidence="4 5" id="KW-0472">Membrane</keyword>
<keyword evidence="5" id="KW-0808">Transferase</keyword>
<keyword evidence="3 5" id="KW-1133">Transmembrane helix</keyword>
<reference evidence="6 7" key="1">
    <citation type="submission" date="2014-06" db="EMBL/GenBank/DDBJ databases">
        <title>Evolutionary Origins and Diversification of the Mycorrhizal Mutualists.</title>
        <authorList>
            <consortium name="DOE Joint Genome Institute"/>
            <consortium name="Mycorrhizal Genomics Consortium"/>
            <person name="Kohler A."/>
            <person name="Kuo A."/>
            <person name="Nagy L.G."/>
            <person name="Floudas D."/>
            <person name="Copeland A."/>
            <person name="Barry K.W."/>
            <person name="Cichocki N."/>
            <person name="Veneault-Fourrey C."/>
            <person name="LaButti K."/>
            <person name="Lindquist E.A."/>
            <person name="Lipzen A."/>
            <person name="Lundell T."/>
            <person name="Morin E."/>
            <person name="Murat C."/>
            <person name="Riley R."/>
            <person name="Ohm R."/>
            <person name="Sun H."/>
            <person name="Tunlid A."/>
            <person name="Henrissat B."/>
            <person name="Grigoriev I.V."/>
            <person name="Hibbett D.S."/>
            <person name="Martin F."/>
        </authorList>
    </citation>
    <scope>NUCLEOTIDE SEQUENCE [LARGE SCALE GENOMIC DNA]</scope>
    <source>
        <strain evidence="6 7">SS14</strain>
    </source>
</reference>
<protein>
    <recommendedName>
        <fullName evidence="5">Protein-S-isoprenylcysteine O-methyltransferase</fullName>
        <ecNumber evidence="5">2.1.1.100</ecNumber>
    </recommendedName>
</protein>
<dbReference type="Pfam" id="PF04140">
    <property type="entry name" value="ICMT"/>
    <property type="match status" value="1"/>
</dbReference>
<feature type="transmembrane region" description="Helical" evidence="5">
    <location>
        <begin position="62"/>
        <end position="83"/>
    </location>
</feature>
<dbReference type="AlphaFoldDB" id="A0A0C9V1C4"/>
<keyword evidence="5" id="KW-0489">Methyltransferase</keyword>
<sequence length="122" mass="13778">MNLLKKSTKDDDLELNATFFDKHVEIFVQLARLPFFLRVLAECLVIMAVAFPTSLVAQQAPLTRMAFVGFGGGLRIVCFRTLGKFFTFKITIRPEYKIMDIGPYGVVRHPAYTGSLFLLSVQ</sequence>
<dbReference type="EC" id="2.1.1.100" evidence="5"/>
<proteinExistence type="inferred from homology"/>
<evidence type="ECO:0000256" key="1">
    <source>
        <dbReference type="ARBA" id="ARBA00004141"/>
    </source>
</evidence>
<dbReference type="HOGENOM" id="CLU_2028206_0_0_1"/>
<keyword evidence="2 5" id="KW-0812">Transmembrane</keyword>
<comment type="catalytic activity">
    <reaction evidence="5">
        <text>[protein]-C-terminal S-[(2E,6E)-farnesyl]-L-cysteine + S-adenosyl-L-methionine = [protein]-C-terminal S-[(2E,6E)-farnesyl]-L-cysteine methyl ester + S-adenosyl-L-homocysteine</text>
        <dbReference type="Rhea" id="RHEA:21672"/>
        <dbReference type="Rhea" id="RHEA-COMP:12125"/>
        <dbReference type="Rhea" id="RHEA-COMP:12126"/>
        <dbReference type="ChEBI" id="CHEBI:57856"/>
        <dbReference type="ChEBI" id="CHEBI:59789"/>
        <dbReference type="ChEBI" id="CHEBI:90510"/>
        <dbReference type="ChEBI" id="CHEBI:90511"/>
        <dbReference type="EC" id="2.1.1.100"/>
    </reaction>
</comment>
<evidence type="ECO:0000313" key="6">
    <source>
        <dbReference type="EMBL" id="KIJ31366.1"/>
    </source>
</evidence>